<comment type="caution">
    <text evidence="2">The sequence shown here is derived from an EMBL/GenBank/DDBJ whole genome shotgun (WGS) entry which is preliminary data.</text>
</comment>
<sequence length="94" mass="10406">MSAAPNPRWSEGRSDVTLSPAEQLAESRLELLDRVIGLEQQVKELQAASLLSPSETVAVERNLASIRGSLTWRAGRFVTLPVRAARHFKRRVLG</sequence>
<dbReference type="EMBL" id="JAUSYY010000001">
    <property type="protein sequence ID" value="MDQ0895394.1"/>
    <property type="molecule type" value="Genomic_DNA"/>
</dbReference>
<gene>
    <name evidence="2" type="ORF">QFZ26_002949</name>
</gene>
<evidence type="ECO:0000313" key="3">
    <source>
        <dbReference type="Proteomes" id="UP001239083"/>
    </source>
</evidence>
<feature type="region of interest" description="Disordered" evidence="1">
    <location>
        <begin position="1"/>
        <end position="20"/>
    </location>
</feature>
<accession>A0ABU0RBD1</accession>
<keyword evidence="3" id="KW-1185">Reference proteome</keyword>
<protein>
    <submittedName>
        <fullName evidence="2">Uncharacterized protein</fullName>
    </submittedName>
</protein>
<dbReference type="Proteomes" id="UP001239083">
    <property type="component" value="Unassembled WGS sequence"/>
</dbReference>
<reference evidence="2 3" key="1">
    <citation type="submission" date="2023-07" db="EMBL/GenBank/DDBJ databases">
        <title>Comparative genomics of wheat-associated soil bacteria to identify genetic determinants of phenazine resistance.</title>
        <authorList>
            <person name="Mouncey N."/>
        </authorList>
    </citation>
    <scope>NUCLEOTIDE SEQUENCE [LARGE SCALE GENOMIC DNA]</scope>
    <source>
        <strain evidence="2 3">V3I3</strain>
    </source>
</reference>
<proteinExistence type="predicted"/>
<organism evidence="2 3">
    <name type="scientific">Agromyces ramosus</name>
    <dbReference type="NCBI Taxonomy" id="33879"/>
    <lineage>
        <taxon>Bacteria</taxon>
        <taxon>Bacillati</taxon>
        <taxon>Actinomycetota</taxon>
        <taxon>Actinomycetes</taxon>
        <taxon>Micrococcales</taxon>
        <taxon>Microbacteriaceae</taxon>
        <taxon>Agromyces</taxon>
    </lineage>
</organism>
<name>A0ABU0RBD1_9MICO</name>
<evidence type="ECO:0000256" key="1">
    <source>
        <dbReference type="SAM" id="MobiDB-lite"/>
    </source>
</evidence>
<evidence type="ECO:0000313" key="2">
    <source>
        <dbReference type="EMBL" id="MDQ0895394.1"/>
    </source>
</evidence>